<dbReference type="GO" id="GO:0006552">
    <property type="term" value="P:L-leucine catabolic process"/>
    <property type="evidence" value="ECO:0007669"/>
    <property type="project" value="TreeGrafter"/>
</dbReference>
<evidence type="ECO:0000313" key="6">
    <source>
        <dbReference type="Proteomes" id="UP000617531"/>
    </source>
</evidence>
<evidence type="ECO:0000256" key="1">
    <source>
        <dbReference type="ARBA" id="ARBA00009405"/>
    </source>
</evidence>
<proteinExistence type="inferred from homology"/>
<dbReference type="PANTHER" id="PTHR42738">
    <property type="entry name" value="HYDROXYMETHYLGLUTARYL-COA LYASE"/>
    <property type="match status" value="1"/>
</dbReference>
<dbReference type="NCBIfam" id="NF004283">
    <property type="entry name" value="PRK05692.1"/>
    <property type="match status" value="1"/>
</dbReference>
<dbReference type="GO" id="GO:0046872">
    <property type="term" value="F:metal ion binding"/>
    <property type="evidence" value="ECO:0007669"/>
    <property type="project" value="UniProtKB-KW"/>
</dbReference>
<dbReference type="Gene3D" id="3.20.20.70">
    <property type="entry name" value="Aldolase class I"/>
    <property type="match status" value="1"/>
</dbReference>
<evidence type="ECO:0000256" key="2">
    <source>
        <dbReference type="ARBA" id="ARBA00022723"/>
    </source>
</evidence>
<evidence type="ECO:0000259" key="4">
    <source>
        <dbReference type="PROSITE" id="PS50991"/>
    </source>
</evidence>
<evidence type="ECO:0000313" key="5">
    <source>
        <dbReference type="EMBL" id="GHF24226.1"/>
    </source>
</evidence>
<dbReference type="InterPro" id="IPR000891">
    <property type="entry name" value="PYR_CT"/>
</dbReference>
<dbReference type="RefSeq" id="WP_191284024.1">
    <property type="nucleotide sequence ID" value="NZ_BNAI01000008.1"/>
</dbReference>
<name>A0A8J3M2M2_9MICO</name>
<protein>
    <submittedName>
        <fullName evidence="5">Hydroxymethylglutaryl-CoA lyase</fullName>
    </submittedName>
</protein>
<dbReference type="FunFam" id="3.20.20.70:FF:000071">
    <property type="entry name" value="Hydroxymethylglutaryl-CoA lyase"/>
    <property type="match status" value="1"/>
</dbReference>
<dbReference type="AlphaFoldDB" id="A0A8J3M2M2"/>
<comment type="caution">
    <text evidence="5">The sequence shown here is derived from an EMBL/GenBank/DDBJ whole genome shotgun (WGS) entry which is preliminary data.</text>
</comment>
<organism evidence="5 6">
    <name type="scientific">Pseudolysinimonas yzui</name>
    <dbReference type="NCBI Taxonomy" id="2708254"/>
    <lineage>
        <taxon>Bacteria</taxon>
        <taxon>Bacillati</taxon>
        <taxon>Actinomycetota</taxon>
        <taxon>Actinomycetes</taxon>
        <taxon>Micrococcales</taxon>
        <taxon>Microbacteriaceae</taxon>
        <taxon>Pseudolysinimonas</taxon>
    </lineage>
</organism>
<reference evidence="5" key="2">
    <citation type="submission" date="2020-09" db="EMBL/GenBank/DDBJ databases">
        <authorList>
            <person name="Sun Q."/>
            <person name="Zhou Y."/>
        </authorList>
    </citation>
    <scope>NUCLEOTIDE SEQUENCE</scope>
    <source>
        <strain evidence="5">CGMCC 1.16548</strain>
    </source>
</reference>
<keyword evidence="2" id="KW-0479">Metal-binding</keyword>
<dbReference type="PANTHER" id="PTHR42738:SF7">
    <property type="entry name" value="HYDROXYMETHYLGLUTARYL-COA LYASE"/>
    <property type="match status" value="1"/>
</dbReference>
<dbReference type="SUPFAM" id="SSF51569">
    <property type="entry name" value="Aldolase"/>
    <property type="match status" value="1"/>
</dbReference>
<evidence type="ECO:0000256" key="3">
    <source>
        <dbReference type="ARBA" id="ARBA00023239"/>
    </source>
</evidence>
<keyword evidence="6" id="KW-1185">Reference proteome</keyword>
<dbReference type="InterPro" id="IPR043594">
    <property type="entry name" value="HMGL"/>
</dbReference>
<dbReference type="CDD" id="cd07938">
    <property type="entry name" value="DRE_TIM_HMGL"/>
    <property type="match status" value="1"/>
</dbReference>
<gene>
    <name evidence="5" type="ORF">GCM10011600_26560</name>
</gene>
<dbReference type="InterPro" id="IPR013785">
    <property type="entry name" value="Aldolase_TIM"/>
</dbReference>
<dbReference type="GO" id="GO:0004419">
    <property type="term" value="F:hydroxymethylglutaryl-CoA lyase activity"/>
    <property type="evidence" value="ECO:0007669"/>
    <property type="project" value="TreeGrafter"/>
</dbReference>
<dbReference type="EMBL" id="BNAI01000008">
    <property type="protein sequence ID" value="GHF24226.1"/>
    <property type="molecule type" value="Genomic_DNA"/>
</dbReference>
<feature type="domain" description="Pyruvate carboxyltransferase" evidence="4">
    <location>
        <begin position="3"/>
        <end position="269"/>
    </location>
</feature>
<dbReference type="PROSITE" id="PS50991">
    <property type="entry name" value="PYR_CT"/>
    <property type="match status" value="1"/>
</dbReference>
<comment type="similarity">
    <text evidence="1">Belongs to the HMG-CoA lyase family.</text>
</comment>
<sequence>MHVEVVEVSPRDGLQNESVILSTAAKVDLVSRLVAAGATRIEAVSFAHPRLVPAMADAEEVMAGVPRQAGVSYAGLVLNRRGLDRALATGVDEVNVVVCASDTFSQRNQNASTDESLAAAIDVVRDARAAGLFTTVSIATAFGCPFEGEVAAERVLDLARRSADAGADEICFADTIGVGVPTQVRSLADGFRSTHETALRFHFHNTRNTGYANAAAAIDAGVMTLDASAGGIGGCPFAPRATGNIATEDLIYLVERMGMSTGWNLLAVLPIADFLSAELGKTVPSMLSQAGSFPPSA</sequence>
<accession>A0A8J3M2M2</accession>
<dbReference type="Proteomes" id="UP000617531">
    <property type="component" value="Unassembled WGS sequence"/>
</dbReference>
<keyword evidence="3 5" id="KW-0456">Lyase</keyword>
<reference evidence="5" key="1">
    <citation type="journal article" date="2014" name="Int. J. Syst. Evol. Microbiol.">
        <title>Complete genome sequence of Corynebacterium casei LMG S-19264T (=DSM 44701T), isolated from a smear-ripened cheese.</title>
        <authorList>
            <consortium name="US DOE Joint Genome Institute (JGI-PGF)"/>
            <person name="Walter F."/>
            <person name="Albersmeier A."/>
            <person name="Kalinowski J."/>
            <person name="Ruckert C."/>
        </authorList>
    </citation>
    <scope>NUCLEOTIDE SEQUENCE</scope>
    <source>
        <strain evidence="5">CGMCC 1.16548</strain>
    </source>
</reference>
<dbReference type="GO" id="GO:0046951">
    <property type="term" value="P:ketone body biosynthetic process"/>
    <property type="evidence" value="ECO:0007669"/>
    <property type="project" value="TreeGrafter"/>
</dbReference>
<dbReference type="Pfam" id="PF00682">
    <property type="entry name" value="HMGL-like"/>
    <property type="match status" value="1"/>
</dbReference>